<dbReference type="GO" id="GO:0022857">
    <property type="term" value="F:transmembrane transporter activity"/>
    <property type="evidence" value="ECO:0007669"/>
    <property type="project" value="TreeGrafter"/>
</dbReference>
<keyword evidence="4 7" id="KW-1133">Transmembrane helix</keyword>
<proteinExistence type="inferred from homology"/>
<keyword evidence="3 7" id="KW-0812">Transmembrane</keyword>
<evidence type="ECO:0000256" key="3">
    <source>
        <dbReference type="ARBA" id="ARBA00022692"/>
    </source>
</evidence>
<comment type="similarity">
    <text evidence="6">Belongs to the ABC-4 integral membrane protein family.</text>
</comment>
<comment type="subcellular location">
    <subcellularLocation>
        <location evidence="1">Cell membrane</location>
        <topology evidence="1">Multi-pass membrane protein</topology>
    </subcellularLocation>
</comment>
<accession>A0A1F7FHB8</accession>
<keyword evidence="2" id="KW-1003">Cell membrane</keyword>
<evidence type="ECO:0000256" key="1">
    <source>
        <dbReference type="ARBA" id="ARBA00004651"/>
    </source>
</evidence>
<keyword evidence="5 7" id="KW-0472">Membrane</keyword>
<evidence type="ECO:0000256" key="6">
    <source>
        <dbReference type="ARBA" id="ARBA00038076"/>
    </source>
</evidence>
<evidence type="ECO:0000259" key="9">
    <source>
        <dbReference type="Pfam" id="PF12704"/>
    </source>
</evidence>
<evidence type="ECO:0000313" key="10">
    <source>
        <dbReference type="EMBL" id="OGK06013.1"/>
    </source>
</evidence>
<reference evidence="10 11" key="1">
    <citation type="journal article" date="2016" name="Nat. Commun.">
        <title>Thousands of microbial genomes shed light on interconnected biogeochemical processes in an aquifer system.</title>
        <authorList>
            <person name="Anantharaman K."/>
            <person name="Brown C.T."/>
            <person name="Hug L.A."/>
            <person name="Sharon I."/>
            <person name="Castelle C.J."/>
            <person name="Probst A.J."/>
            <person name="Thomas B.C."/>
            <person name="Singh A."/>
            <person name="Wilkins M.J."/>
            <person name="Karaoz U."/>
            <person name="Brodie E.L."/>
            <person name="Williams K.H."/>
            <person name="Hubbard S.S."/>
            <person name="Banfield J.F."/>
        </authorList>
    </citation>
    <scope>NUCLEOTIDE SEQUENCE [LARGE SCALE GENOMIC DNA]</scope>
</reference>
<feature type="transmembrane region" description="Helical" evidence="7">
    <location>
        <begin position="280"/>
        <end position="307"/>
    </location>
</feature>
<name>A0A1F7FHB8_UNCRA</name>
<dbReference type="Pfam" id="PF02687">
    <property type="entry name" value="FtsX"/>
    <property type="match status" value="1"/>
</dbReference>
<evidence type="ECO:0000256" key="7">
    <source>
        <dbReference type="SAM" id="Phobius"/>
    </source>
</evidence>
<dbReference type="InterPro" id="IPR003838">
    <property type="entry name" value="ABC3_permease_C"/>
</dbReference>
<gene>
    <name evidence="10" type="ORF">A2519_14685</name>
</gene>
<evidence type="ECO:0000313" key="11">
    <source>
        <dbReference type="Proteomes" id="UP000179243"/>
    </source>
</evidence>
<evidence type="ECO:0008006" key="12">
    <source>
        <dbReference type="Google" id="ProtNLM"/>
    </source>
</evidence>
<feature type="transmembrane region" description="Helical" evidence="7">
    <location>
        <begin position="328"/>
        <end position="355"/>
    </location>
</feature>
<dbReference type="EMBL" id="MFYX01000042">
    <property type="protein sequence ID" value="OGK06013.1"/>
    <property type="molecule type" value="Genomic_DNA"/>
</dbReference>
<dbReference type="PANTHER" id="PTHR30572:SF4">
    <property type="entry name" value="ABC TRANSPORTER PERMEASE YTRF"/>
    <property type="match status" value="1"/>
</dbReference>
<protein>
    <recommendedName>
        <fullName evidence="12">Multidrug ABC transporter substrate-binding protein</fullName>
    </recommendedName>
</protein>
<evidence type="ECO:0000256" key="5">
    <source>
        <dbReference type="ARBA" id="ARBA00023136"/>
    </source>
</evidence>
<dbReference type="GO" id="GO:0005886">
    <property type="term" value="C:plasma membrane"/>
    <property type="evidence" value="ECO:0007669"/>
    <property type="project" value="UniProtKB-SubCell"/>
</dbReference>
<dbReference type="InterPro" id="IPR025857">
    <property type="entry name" value="MacB_PCD"/>
</dbReference>
<feature type="domain" description="MacB-like periplasmic core" evidence="9">
    <location>
        <begin position="21"/>
        <end position="243"/>
    </location>
</feature>
<feature type="transmembrane region" description="Helical" evidence="7">
    <location>
        <begin position="367"/>
        <end position="389"/>
    </location>
</feature>
<organism evidence="10 11">
    <name type="scientific">Candidatus Raymondbacteria bacterium RIFOXYD12_FULL_49_13</name>
    <dbReference type="NCBI Taxonomy" id="1817890"/>
    <lineage>
        <taxon>Bacteria</taxon>
        <taxon>Raymondiibacteriota</taxon>
    </lineage>
</organism>
<evidence type="ECO:0000256" key="2">
    <source>
        <dbReference type="ARBA" id="ARBA00022475"/>
    </source>
</evidence>
<sequence length="406" mass="43387">MKLDSVFRVVFSSFARNKVRSFLTTLGIIIGVAAVITMFSIGQGSKERVAADIASLGTNTIIVMPGALNQSGIRQVAGTASRLTEDDVAAIKSQCGAVQYVSPEVRTAVQVKYGSYNWRTQMNGVYPDFINIRNWPLESGRGFTDAEVRSAAKVCLIGQTLATNVFPDQIDPVGKIIKVQNVPFTVIGTLSSKGQTAMGPDQDDCILVPFSTVQKRIIRSSFVGVIIASAASSEVTEEARQEIYKVLDLRHGNSSESVSQYTIGTQTDLSNTAEKTSKTLGMLLVSIAFVSLIVGGIGIMNIMLVSVTERTREIGIRMAVGARERDIMLQFLVEATTLSVAGGIIGILAGAGASILVSNIQGWPVKISMLSIALGFGFSAAIGIFFGWYPAQKAAALNPIEALRYE</sequence>
<dbReference type="InterPro" id="IPR050250">
    <property type="entry name" value="Macrolide_Exporter_MacB"/>
</dbReference>
<evidence type="ECO:0000259" key="8">
    <source>
        <dbReference type="Pfam" id="PF02687"/>
    </source>
</evidence>
<evidence type="ECO:0000256" key="4">
    <source>
        <dbReference type="ARBA" id="ARBA00022989"/>
    </source>
</evidence>
<dbReference type="AlphaFoldDB" id="A0A1F7FHB8"/>
<dbReference type="Proteomes" id="UP000179243">
    <property type="component" value="Unassembled WGS sequence"/>
</dbReference>
<feature type="transmembrane region" description="Helical" evidence="7">
    <location>
        <begin position="21"/>
        <end position="41"/>
    </location>
</feature>
<dbReference type="Pfam" id="PF12704">
    <property type="entry name" value="MacB_PCD"/>
    <property type="match status" value="1"/>
</dbReference>
<comment type="caution">
    <text evidence="10">The sequence shown here is derived from an EMBL/GenBank/DDBJ whole genome shotgun (WGS) entry which is preliminary data.</text>
</comment>
<dbReference type="PANTHER" id="PTHR30572">
    <property type="entry name" value="MEMBRANE COMPONENT OF TRANSPORTER-RELATED"/>
    <property type="match status" value="1"/>
</dbReference>
<feature type="domain" description="ABC3 transporter permease C-terminal" evidence="8">
    <location>
        <begin position="286"/>
        <end position="399"/>
    </location>
</feature>